<protein>
    <submittedName>
        <fullName evidence="9">PTS sugar transporter subunit IIB</fullName>
    </submittedName>
    <submittedName>
        <fullName evidence="11">PTS system cellobiose-specific IIB component</fullName>
    </submittedName>
</protein>
<dbReference type="KEGG" id="cbei:LF65_01010"/>
<reference evidence="12" key="1">
    <citation type="submission" date="2014-12" db="EMBL/GenBank/DDBJ databases">
        <title>Genome sequence of Clostridium beijerinckii strain 59B.</title>
        <authorList>
            <person name="Little G.T."/>
            <person name="Minton N.P."/>
        </authorList>
    </citation>
    <scope>NUCLEOTIDE SEQUENCE [LARGE SCALE GENOMIC DNA]</scope>
    <source>
        <strain evidence="12">59B</strain>
    </source>
</reference>
<dbReference type="OrthoDB" id="9808134at2"/>
<evidence type="ECO:0000259" key="8">
    <source>
        <dbReference type="PROSITE" id="PS51100"/>
    </source>
</evidence>
<keyword evidence="3 9" id="KW-0762">Sugar transport</keyword>
<evidence type="ECO:0000256" key="7">
    <source>
        <dbReference type="PROSITE-ProRule" id="PRU00423"/>
    </source>
</evidence>
<dbReference type="InterPro" id="IPR051819">
    <property type="entry name" value="PTS_sugar-specific_EIIB"/>
</dbReference>
<sequence>MKILLMCAAGMSTSLLVTKMQKYAEEIGRKDLVINAEPVEDLDENVDDYDVFLLGPQVKYKEKWVKEIVDEKGKPYACIPVQLYGRIDGKSVLELALNLMDK</sequence>
<evidence type="ECO:0000313" key="13">
    <source>
        <dbReference type="Proteomes" id="UP000587880"/>
    </source>
</evidence>
<keyword evidence="2" id="KW-0597">Phosphoprotein</keyword>
<proteinExistence type="predicted"/>
<feature type="modified residue" description="Phosphocysteine; by EIIA" evidence="7">
    <location>
        <position position="7"/>
    </location>
</feature>
<evidence type="ECO:0000256" key="6">
    <source>
        <dbReference type="ARBA" id="ARBA00022777"/>
    </source>
</evidence>
<reference evidence="9" key="2">
    <citation type="submission" date="2016-02" db="EMBL/GenBank/DDBJ databases">
        <title>Genome sequence of Clostridium beijerinckii strain 59B.</title>
        <authorList>
            <person name="Little G.T."/>
            <person name="Minton N.P."/>
        </authorList>
    </citation>
    <scope>NUCLEOTIDE SEQUENCE</scope>
    <source>
        <strain evidence="9">NCIMB 14988</strain>
    </source>
</reference>
<dbReference type="EMBL" id="JABAGD010000002">
    <property type="protein sequence ID" value="NMF03509.1"/>
    <property type="molecule type" value="Genomic_DNA"/>
</dbReference>
<dbReference type="PANTHER" id="PTHR34581">
    <property type="entry name" value="PTS SYSTEM N,N'-DIACETYLCHITOBIOSE-SPECIFIC EIIB COMPONENT"/>
    <property type="match status" value="1"/>
</dbReference>
<evidence type="ECO:0000313" key="10">
    <source>
        <dbReference type="EMBL" id="NMF03509.1"/>
    </source>
</evidence>
<dbReference type="GO" id="GO:0009401">
    <property type="term" value="P:phosphoenolpyruvate-dependent sugar phosphotransferase system"/>
    <property type="evidence" value="ECO:0007669"/>
    <property type="project" value="UniProtKB-KW"/>
</dbReference>
<reference evidence="11" key="4">
    <citation type="submission" date="2020-06" db="EMBL/GenBank/DDBJ databases">
        <title>Genomic insights into acetone-butanol-ethanol (ABE) fermentation by sequencing solventogenic clostridia strains.</title>
        <authorList>
            <person name="Brown S."/>
        </authorList>
    </citation>
    <scope>NUCLEOTIDE SEQUENCE</scope>
    <source>
        <strain evidence="11">DJ123</strain>
    </source>
</reference>
<dbReference type="EMBL" id="JABTDW010000001">
    <property type="protein sequence ID" value="NSB16728.1"/>
    <property type="molecule type" value="Genomic_DNA"/>
</dbReference>
<dbReference type="InterPro" id="IPR003501">
    <property type="entry name" value="PTS_EIIB_2/3"/>
</dbReference>
<dbReference type="Proteomes" id="UP000822184">
    <property type="component" value="Unassembled WGS sequence"/>
</dbReference>
<name>A0A0B5Q606_CLOBE</name>
<dbReference type="PROSITE" id="PS51100">
    <property type="entry name" value="PTS_EIIB_TYPE_3"/>
    <property type="match status" value="1"/>
</dbReference>
<dbReference type="Proteomes" id="UP000031866">
    <property type="component" value="Chromosome"/>
</dbReference>
<dbReference type="Pfam" id="PF02302">
    <property type="entry name" value="PTS_IIB"/>
    <property type="match status" value="1"/>
</dbReference>
<evidence type="ECO:0000313" key="9">
    <source>
        <dbReference type="EMBL" id="AJG97629.1"/>
    </source>
</evidence>
<dbReference type="Proteomes" id="UP000587880">
    <property type="component" value="Unassembled WGS sequence"/>
</dbReference>
<dbReference type="GO" id="GO:0016301">
    <property type="term" value="F:kinase activity"/>
    <property type="evidence" value="ECO:0007669"/>
    <property type="project" value="UniProtKB-KW"/>
</dbReference>
<dbReference type="CDD" id="cd05564">
    <property type="entry name" value="PTS_IIB_chitobiose_lichenan"/>
    <property type="match status" value="1"/>
</dbReference>
<dbReference type="Gene3D" id="3.40.50.2300">
    <property type="match status" value="1"/>
</dbReference>
<evidence type="ECO:0000256" key="5">
    <source>
        <dbReference type="ARBA" id="ARBA00022683"/>
    </source>
</evidence>
<evidence type="ECO:0000256" key="4">
    <source>
        <dbReference type="ARBA" id="ARBA00022679"/>
    </source>
</evidence>
<dbReference type="AlphaFoldDB" id="A0A0B5Q606"/>
<dbReference type="InterPro" id="IPR036095">
    <property type="entry name" value="PTS_EIIB-like_sf"/>
</dbReference>
<keyword evidence="6" id="KW-0418">Kinase</keyword>
<keyword evidence="4" id="KW-0808">Transferase</keyword>
<accession>A0A0B5Q606</accession>
<keyword evidence="5" id="KW-0598">Phosphotransferase system</keyword>
<feature type="domain" description="PTS EIIB type-3" evidence="8">
    <location>
        <begin position="1"/>
        <end position="102"/>
    </location>
</feature>
<dbReference type="RefSeq" id="WP_017209870.1">
    <property type="nucleotide sequence ID" value="NZ_CP010086.2"/>
</dbReference>
<dbReference type="PANTHER" id="PTHR34581:SF2">
    <property type="entry name" value="PTS SYSTEM N,N'-DIACETYLCHITOBIOSE-SPECIFIC EIIB COMPONENT"/>
    <property type="match status" value="1"/>
</dbReference>
<dbReference type="GO" id="GO:0008982">
    <property type="term" value="F:protein-N(PI)-phosphohistidine-sugar phosphotransferase activity"/>
    <property type="evidence" value="ECO:0007669"/>
    <property type="project" value="InterPro"/>
</dbReference>
<dbReference type="EMBL" id="CP010086">
    <property type="protein sequence ID" value="AJG97629.1"/>
    <property type="molecule type" value="Genomic_DNA"/>
</dbReference>
<keyword evidence="1" id="KW-0813">Transport</keyword>
<dbReference type="InterPro" id="IPR013012">
    <property type="entry name" value="PTS_EIIB_3"/>
</dbReference>
<reference evidence="10 13" key="3">
    <citation type="submission" date="2020-04" db="EMBL/GenBank/DDBJ databases">
        <authorList>
            <person name="Hitch T.C.A."/>
            <person name="Wylensek D."/>
            <person name="Clavel T."/>
        </authorList>
    </citation>
    <scope>NUCLEOTIDE SEQUENCE [LARGE SCALE GENOMIC DNA]</scope>
    <source>
        <strain evidence="10 13">WB01_NA02</strain>
    </source>
</reference>
<organism evidence="9 12">
    <name type="scientific">Clostridium beijerinckii</name>
    <name type="common">Clostridium MP</name>
    <dbReference type="NCBI Taxonomy" id="1520"/>
    <lineage>
        <taxon>Bacteria</taxon>
        <taxon>Bacillati</taxon>
        <taxon>Bacillota</taxon>
        <taxon>Clostridia</taxon>
        <taxon>Eubacteriales</taxon>
        <taxon>Clostridiaceae</taxon>
        <taxon>Clostridium</taxon>
    </lineage>
</organism>
<evidence type="ECO:0000313" key="12">
    <source>
        <dbReference type="Proteomes" id="UP000031866"/>
    </source>
</evidence>
<dbReference type="SUPFAM" id="SSF52794">
    <property type="entry name" value="PTS system IIB component-like"/>
    <property type="match status" value="1"/>
</dbReference>
<evidence type="ECO:0000313" key="11">
    <source>
        <dbReference type="EMBL" id="NSB16728.1"/>
    </source>
</evidence>
<gene>
    <name evidence="11" type="ORF">BCD95_004987</name>
    <name evidence="10" type="ORF">HF849_01900</name>
    <name evidence="9" type="ORF">LF65_01010</name>
</gene>
<dbReference type="STRING" id="1520.LF65_01010"/>
<evidence type="ECO:0000256" key="2">
    <source>
        <dbReference type="ARBA" id="ARBA00022553"/>
    </source>
</evidence>
<evidence type="ECO:0000256" key="1">
    <source>
        <dbReference type="ARBA" id="ARBA00022448"/>
    </source>
</evidence>
<evidence type="ECO:0000256" key="3">
    <source>
        <dbReference type="ARBA" id="ARBA00022597"/>
    </source>
</evidence>